<dbReference type="GO" id="GO:0006281">
    <property type="term" value="P:DNA repair"/>
    <property type="evidence" value="ECO:0007669"/>
    <property type="project" value="UniProtKB-UniRule"/>
</dbReference>
<keyword evidence="1" id="KW-0227">DNA damage</keyword>
<proteinExistence type="inferred from homology"/>
<dbReference type="Pfam" id="PF14500">
    <property type="entry name" value="MMS19_N"/>
    <property type="match status" value="1"/>
</dbReference>
<dbReference type="InterPro" id="IPR029240">
    <property type="entry name" value="MMS19_N"/>
</dbReference>
<dbReference type="EMBL" id="JALLPJ020001405">
    <property type="protein sequence ID" value="KAL3765260.1"/>
    <property type="molecule type" value="Genomic_DNA"/>
</dbReference>
<keyword evidence="1" id="KW-0234">DNA repair</keyword>
<evidence type="ECO:0000313" key="4">
    <source>
        <dbReference type="Proteomes" id="UP001530400"/>
    </source>
</evidence>
<comment type="similarity">
    <text evidence="1">Belongs to the MET18/MMS19 family.</text>
</comment>
<evidence type="ECO:0000259" key="2">
    <source>
        <dbReference type="Pfam" id="PF14500"/>
    </source>
</evidence>
<feature type="domain" description="MMS19 N-terminal" evidence="2">
    <location>
        <begin position="247"/>
        <end position="398"/>
    </location>
</feature>
<comment type="subcellular location">
    <subcellularLocation>
        <location evidence="1">Nucleus</location>
    </subcellularLocation>
</comment>
<dbReference type="InterPro" id="IPR039920">
    <property type="entry name" value="MMS19"/>
</dbReference>
<reference evidence="3 4" key="1">
    <citation type="submission" date="2024-10" db="EMBL/GenBank/DDBJ databases">
        <title>Updated reference genomes for cyclostephanoid diatoms.</title>
        <authorList>
            <person name="Roberts W.R."/>
            <person name="Alverson A.J."/>
        </authorList>
    </citation>
    <scope>NUCLEOTIDE SEQUENCE [LARGE SCALE GENOMIC DNA]</scope>
    <source>
        <strain evidence="3 4">AJA010-31</strain>
    </source>
</reference>
<dbReference type="Proteomes" id="UP001530400">
    <property type="component" value="Unassembled WGS sequence"/>
</dbReference>
<evidence type="ECO:0000256" key="1">
    <source>
        <dbReference type="RuleBase" id="RU367072"/>
    </source>
</evidence>
<dbReference type="InterPro" id="IPR016024">
    <property type="entry name" value="ARM-type_fold"/>
</dbReference>
<name>A0ABD3MMK1_9STRA</name>
<comment type="function">
    <text evidence="1">Key component of the cytosolic iron-sulfur protein assembly (CIA) complex, a multiprotein complex that mediates the incorporation of iron-sulfur cluster into apoproteins specifically involved in DNA metabolism and genomic integrity. In the CIA complex, MMS19 acts as an adapter between early-acting CIA components and a subset of cellular target iron-sulfur proteins.</text>
</comment>
<sequence>MTTTPFQSWVASCLTSTTPNTTLKSSARTHFHNLSTPTNLSPSTTSIEQDISSASASTPNGALALLVSSLRPVISGSSDEARINALYCLEGALEGCTSLTHGVRQAVGYFLVESCRNTVVNNDELFVDGHGLSEEEVTAKLRALDQKLSSGKKNDASSYSEEVRDCALSCLKALLQSNLDMFPTSKSKSGSTVNEALSVLHESLELRMDLSMKGVSYRCNADEWIDSERAMNAGDGYESNYYDMYDTILSTTLPRAKRSLCFSLLDGALDGFHQDVIKIKSLSANNVILPTNVKRTMIKFASMTARCIHDETDPRCLLQIFRLLNKVQRVMCPLLDTIASDDGNGSMEIDNILLLFPSTELFDAIAPYYPVQFTPPKNDPHKITQEMLHAALMAVLCEEGVALHYTQAVEDGDENMVIHAARMFMERLDPMRSSDYQSPSGVDSEEVDKLEAVGDLSKLLLVSNSTGEEEKGKKWSLNMTRVSNGLLSELSSVLSRIHEEAVSKHTTDTWKSLATSIRQFASSLAQSLETFAVSTGGKDNHNSSSWEAFVVSTINRLSPSLESSLQGMHGRASTAYLASLAAGGGMESLNKVLESCIPRFLGVLSRIDKDSRDQALAAMRGIAALMSSCRVAMERWEKENNGVKIHPHPLASYLPAILERISVAFDAGVADGEESLLSAAVAAMESMLTSADLNLLDDVHVEQLSSAFSWIAEAVLADGSSNESMITFTSEWKKSCARTLGVFLAVGLQNENQSSSRLHTLAENVFPRVIESATSPTETQSYHPEWITLAAACSNGTDQIARKIVGVILTKSVGALQSSESDCSPLKVLSFMCRNGGPRVIEAFHSLAAPNATYLDIIHELCKSPSNDANAKGQLSVGISQLRLPATITQEEETCRSVVDAQIERADSILPCLIPAFESPLAAASFGIIVDLLNQLLPPLSQWDEAKLCVIAPLLAAILSNAQDIRGLLSDISSEVLKTMIGQLSEFIISSKHEMKSRASAASCLFSIFLDADVEGLAVSEMIGDTVSKSLVESLNILCSDGKNISAYGRVHDIFNFIGQWGSISACKGGSYSSCADEIALFLVEMACTGASSFPFSKTLVELALQSEDRDKVSMLPALSFGSMISVCNGNPFWRQRIVFKTLPAVMRVVQDEAKSQKSPPLGPLTVCSILCCLPSSLLNESHGRQVAPLLIAGLVQLSKQYIDVIESESSVVDVLGINLAAIIKMLALAPDCLIRFAGVIISSLLRLCTYTKYNEWYFPMQLLALQCLESMARIQLSKTVKLREKDRVINALVNVIDHPSVIVRQSVVHVRNFWYSLS</sequence>
<accession>A0ABD3MMK1</accession>
<organism evidence="3 4">
    <name type="scientific">Cyclotella atomus</name>
    <dbReference type="NCBI Taxonomy" id="382360"/>
    <lineage>
        <taxon>Eukaryota</taxon>
        <taxon>Sar</taxon>
        <taxon>Stramenopiles</taxon>
        <taxon>Ochrophyta</taxon>
        <taxon>Bacillariophyta</taxon>
        <taxon>Coscinodiscophyceae</taxon>
        <taxon>Thalassiosirophycidae</taxon>
        <taxon>Stephanodiscales</taxon>
        <taxon>Stephanodiscaceae</taxon>
        <taxon>Cyclotella</taxon>
    </lineage>
</organism>
<keyword evidence="4" id="KW-1185">Reference proteome</keyword>
<dbReference type="GO" id="GO:0016226">
    <property type="term" value="P:iron-sulfur cluster assembly"/>
    <property type="evidence" value="ECO:0007669"/>
    <property type="project" value="UniProtKB-UniRule"/>
</dbReference>
<comment type="caution">
    <text evidence="3">The sequence shown here is derived from an EMBL/GenBank/DDBJ whole genome shotgun (WGS) entry which is preliminary data.</text>
</comment>
<protein>
    <recommendedName>
        <fullName evidence="1">MMS19 nucleotide excision repair protein</fullName>
    </recommendedName>
</protein>
<dbReference type="GO" id="GO:0005634">
    <property type="term" value="C:nucleus"/>
    <property type="evidence" value="ECO:0007669"/>
    <property type="project" value="UniProtKB-SubCell"/>
</dbReference>
<dbReference type="PANTHER" id="PTHR12891:SF0">
    <property type="entry name" value="MMS19 NUCLEOTIDE EXCISION REPAIR PROTEIN HOMOLOG"/>
    <property type="match status" value="1"/>
</dbReference>
<dbReference type="PANTHER" id="PTHR12891">
    <property type="entry name" value="DNA REPAIR/TRANSCRIPTION PROTEIN MET18/MMS19"/>
    <property type="match status" value="1"/>
</dbReference>
<keyword evidence="1" id="KW-0539">Nucleus</keyword>
<gene>
    <name evidence="3" type="ORF">ACHAWO_001201</name>
</gene>
<evidence type="ECO:0000313" key="3">
    <source>
        <dbReference type="EMBL" id="KAL3765260.1"/>
    </source>
</evidence>
<dbReference type="GO" id="GO:0051604">
    <property type="term" value="P:protein maturation"/>
    <property type="evidence" value="ECO:0007669"/>
    <property type="project" value="UniProtKB-UniRule"/>
</dbReference>
<dbReference type="SUPFAM" id="SSF48371">
    <property type="entry name" value="ARM repeat"/>
    <property type="match status" value="2"/>
</dbReference>
<dbReference type="GO" id="GO:0097361">
    <property type="term" value="C:cytosolic [4Fe-4S] assembly targeting complex"/>
    <property type="evidence" value="ECO:0007669"/>
    <property type="project" value="UniProtKB-UniRule"/>
</dbReference>